<comment type="caution">
    <text evidence="2">The sequence shown here is derived from an EMBL/GenBank/DDBJ whole genome shotgun (WGS) entry which is preliminary data.</text>
</comment>
<accession>A0A0F4G6Q2</accession>
<dbReference type="Proteomes" id="UP000033647">
    <property type="component" value="Unassembled WGS sequence"/>
</dbReference>
<protein>
    <submittedName>
        <fullName evidence="2">Retrotransposable element</fullName>
    </submittedName>
</protein>
<dbReference type="InterPro" id="IPR041588">
    <property type="entry name" value="Integrase_H2C2"/>
</dbReference>
<organism evidence="2 3">
    <name type="scientific">Zymoseptoria brevis</name>
    <dbReference type="NCBI Taxonomy" id="1047168"/>
    <lineage>
        <taxon>Eukaryota</taxon>
        <taxon>Fungi</taxon>
        <taxon>Dikarya</taxon>
        <taxon>Ascomycota</taxon>
        <taxon>Pezizomycotina</taxon>
        <taxon>Dothideomycetes</taxon>
        <taxon>Dothideomycetidae</taxon>
        <taxon>Mycosphaerellales</taxon>
        <taxon>Mycosphaerellaceae</taxon>
        <taxon>Zymoseptoria</taxon>
    </lineage>
</organism>
<dbReference type="OrthoDB" id="5599418at2759"/>
<evidence type="ECO:0000313" key="3">
    <source>
        <dbReference type="Proteomes" id="UP000033647"/>
    </source>
</evidence>
<dbReference type="PANTHER" id="PTHR35046">
    <property type="entry name" value="ZINC KNUCKLE (CCHC-TYPE) FAMILY PROTEIN"/>
    <property type="match status" value="1"/>
</dbReference>
<dbReference type="AlphaFoldDB" id="A0A0F4G6Q2"/>
<dbReference type="GO" id="GO:0003676">
    <property type="term" value="F:nucleic acid binding"/>
    <property type="evidence" value="ECO:0007669"/>
    <property type="project" value="InterPro"/>
</dbReference>
<evidence type="ECO:0000259" key="1">
    <source>
        <dbReference type="Pfam" id="PF17921"/>
    </source>
</evidence>
<evidence type="ECO:0000313" key="2">
    <source>
        <dbReference type="EMBL" id="KJX93041.1"/>
    </source>
</evidence>
<dbReference type="Pfam" id="PF17921">
    <property type="entry name" value="Integrase_H2C2"/>
    <property type="match status" value="1"/>
</dbReference>
<dbReference type="Gene3D" id="1.10.340.70">
    <property type="match status" value="1"/>
</dbReference>
<gene>
    <name evidence="2" type="ORF">TI39_contig4433g00002</name>
</gene>
<dbReference type="STRING" id="1047168.A0A0F4G6Q2"/>
<dbReference type="EMBL" id="LAFY01004392">
    <property type="protein sequence ID" value="KJX93041.1"/>
    <property type="molecule type" value="Genomic_DNA"/>
</dbReference>
<dbReference type="InterPro" id="IPR036397">
    <property type="entry name" value="RNaseH_sf"/>
</dbReference>
<sequence>MSPAECSYEIYDKQLMAIIKCLGSWRPELEGRQTNEPVRLTFLSTDNDPLRPHNVNQALRSLCVHSCRTVTKITDPEQLRVAATIASKSNELIDLDALRASITDNTKLDAGVKELKDHIAKGSVPVKGSELRISLLDCQFNDDGALRYRGRLFVPKDQRTQVLRVNYAVPSASHPGRNHTFKLLSRSYFWWPTMRVDVERYVAHYHTCVRAKPSRQSQAGLLKPLPLPTQCWQHVTVDYVTGLPTSLRGFDFDAIMVVVDRITKMRHFIPMVNCGDQEELDAHHIAYAFLDHAWKLHALPSTITSNRGPQFVSSFWRFPLQQIEDRRPAVYRTPPANGWSDRSLQLVDGSLPAHLRQSPW</sequence>
<feature type="domain" description="Integrase zinc-binding" evidence="1">
    <location>
        <begin position="154"/>
        <end position="214"/>
    </location>
</feature>
<dbReference type="PANTHER" id="PTHR35046:SF9">
    <property type="entry name" value="RNA-DIRECTED DNA POLYMERASE"/>
    <property type="match status" value="1"/>
</dbReference>
<name>A0A0F4G6Q2_9PEZI</name>
<keyword evidence="3" id="KW-1185">Reference proteome</keyword>
<dbReference type="SUPFAM" id="SSF53098">
    <property type="entry name" value="Ribonuclease H-like"/>
    <property type="match status" value="1"/>
</dbReference>
<dbReference type="Gene3D" id="3.30.420.10">
    <property type="entry name" value="Ribonuclease H-like superfamily/Ribonuclease H"/>
    <property type="match status" value="1"/>
</dbReference>
<proteinExistence type="predicted"/>
<dbReference type="InterPro" id="IPR012337">
    <property type="entry name" value="RNaseH-like_sf"/>
</dbReference>
<reference evidence="2 3" key="1">
    <citation type="submission" date="2015-03" db="EMBL/GenBank/DDBJ databases">
        <title>RNA-seq based gene annotation and comparative genomics of four Zymoseptoria species reveal species-specific pathogenicity related genes and transposable element activity.</title>
        <authorList>
            <person name="Grandaubert J."/>
            <person name="Bhattacharyya A."/>
            <person name="Stukenbrock E.H."/>
        </authorList>
    </citation>
    <scope>NUCLEOTIDE SEQUENCE [LARGE SCALE GENOMIC DNA]</scope>
    <source>
        <strain evidence="2 3">Zb18110</strain>
    </source>
</reference>